<keyword evidence="4" id="KW-0732">Signal</keyword>
<dbReference type="PANTHER" id="PTHR11552:SF201">
    <property type="entry name" value="GLUCOSE-METHANOL-CHOLINE OXIDOREDUCTASE N-TERMINAL DOMAIN-CONTAINING PROTEIN"/>
    <property type="match status" value="1"/>
</dbReference>
<evidence type="ECO:0000256" key="2">
    <source>
        <dbReference type="ARBA" id="ARBA00010790"/>
    </source>
</evidence>
<feature type="domain" description="Glucose-methanol-choline oxidoreductase N-terminal" evidence="12">
    <location>
        <begin position="282"/>
        <end position="296"/>
    </location>
</feature>
<dbReference type="InterPro" id="IPR012132">
    <property type="entry name" value="GMC_OxRdtase"/>
</dbReference>
<dbReference type="InParanoid" id="A0A0C3G0X8"/>
<dbReference type="GO" id="GO:0016614">
    <property type="term" value="F:oxidoreductase activity, acting on CH-OH group of donors"/>
    <property type="evidence" value="ECO:0007669"/>
    <property type="project" value="InterPro"/>
</dbReference>
<evidence type="ECO:0000256" key="5">
    <source>
        <dbReference type="ARBA" id="ARBA00022827"/>
    </source>
</evidence>
<dbReference type="SUPFAM" id="SSF54373">
    <property type="entry name" value="FAD-linked reductases, C-terminal domain"/>
    <property type="match status" value="1"/>
</dbReference>
<evidence type="ECO:0000313" key="14">
    <source>
        <dbReference type="Proteomes" id="UP000054166"/>
    </source>
</evidence>
<protein>
    <submittedName>
        <fullName evidence="13">GMC oxidoreductase</fullName>
    </submittedName>
</protein>
<evidence type="ECO:0000256" key="1">
    <source>
        <dbReference type="ARBA" id="ARBA00001974"/>
    </source>
</evidence>
<gene>
    <name evidence="13" type="ORF">PILCRDRAFT_2162</name>
</gene>
<dbReference type="OrthoDB" id="269227at2759"/>
<feature type="active site" description="Proton donor" evidence="8">
    <location>
        <position position="545"/>
    </location>
</feature>
<evidence type="ECO:0000256" key="10">
    <source>
        <dbReference type="RuleBase" id="RU003968"/>
    </source>
</evidence>
<keyword evidence="3 10" id="KW-0285">Flavoprotein</keyword>
<dbReference type="SUPFAM" id="SSF51905">
    <property type="entry name" value="FAD/NAD(P)-binding domain"/>
    <property type="match status" value="1"/>
</dbReference>
<dbReference type="HOGENOM" id="CLU_002865_6_0_1"/>
<evidence type="ECO:0000256" key="3">
    <source>
        <dbReference type="ARBA" id="ARBA00022630"/>
    </source>
</evidence>
<reference evidence="13 14" key="1">
    <citation type="submission" date="2014-04" db="EMBL/GenBank/DDBJ databases">
        <authorList>
            <consortium name="DOE Joint Genome Institute"/>
            <person name="Kuo A."/>
            <person name="Tarkka M."/>
            <person name="Buscot F."/>
            <person name="Kohler A."/>
            <person name="Nagy L.G."/>
            <person name="Floudas D."/>
            <person name="Copeland A."/>
            <person name="Barry K.W."/>
            <person name="Cichocki N."/>
            <person name="Veneault-Fourrey C."/>
            <person name="LaButti K."/>
            <person name="Lindquist E.A."/>
            <person name="Lipzen A."/>
            <person name="Lundell T."/>
            <person name="Morin E."/>
            <person name="Murat C."/>
            <person name="Sun H."/>
            <person name="Tunlid A."/>
            <person name="Henrissat B."/>
            <person name="Grigoriev I.V."/>
            <person name="Hibbett D.S."/>
            <person name="Martin F."/>
            <person name="Nordberg H.P."/>
            <person name="Cantor M.N."/>
            <person name="Hua S.X."/>
        </authorList>
    </citation>
    <scope>NUCLEOTIDE SEQUENCE [LARGE SCALE GENOMIC DNA]</scope>
    <source>
        <strain evidence="13 14">F 1598</strain>
    </source>
</reference>
<accession>A0A0C3G0X8</accession>
<sequence>MTATINDIADKAFDYVIAGGGTAGLTLAGRLSEDPSISVAVLEAGESNLDDPNITMPGQFGKTFGNSKYDWCHSTTKQKNSNDAVVYWNRGKGLGGSSAMNFYTWSKPPAADVDAIEQLGNPGWNFKEYSKYSLMSETFHPATKDQLASFPHTYISEYRGTSGPIHTTPPPNIPSLEILFQETMINKGLNANRDPYGGDVTGVSSLVSNLDPMTWTRSYSVDYYLRSKHRPNLKVLTEATVARVIFAEAEADQDLTATGLEFLYGGKTYLVKVQKEIIISAGTIKSPQILELSGIGRPDVLTKIGVETKVALSGVGENVQDHISCRFAFELNPQAKHETYDLMRDPEYAAKEMKLFAEGKGHYRRGITSFAFLSLSSANPKDTPALIEKASEEIMAIKKCSNNPGLAEQLDLQQERLINDTRPDIELLCIPNFPTIRALVPPQWQMMPDPEKKYITMAFVLNHPLSRGTVHAKTTDPLDQPEIDPHYFEHDFDLEIMVQGFKYIRSTNVEPWNSDIKQETFPGPTVVTDEDIREFIKDTFNTVWHTMGSCSMLPRDKNGVVNPELKVYGTTNLRVVDISVIPLQIAAHTQATAYMIGEKASDIIRGIVRDA</sequence>
<feature type="binding site" evidence="9">
    <location>
        <position position="241"/>
    </location>
    <ligand>
        <name>FAD</name>
        <dbReference type="ChEBI" id="CHEBI:57692"/>
    </ligand>
</feature>
<feature type="active site" description="Proton acceptor" evidence="8">
    <location>
        <position position="588"/>
    </location>
</feature>
<dbReference type="STRING" id="765440.A0A0C3G0X8"/>
<dbReference type="InterPro" id="IPR036188">
    <property type="entry name" value="FAD/NAD-bd_sf"/>
</dbReference>
<feature type="domain" description="Glucose-methanol-choline oxidoreductase N-terminal" evidence="11">
    <location>
        <begin position="91"/>
        <end position="114"/>
    </location>
</feature>
<dbReference type="PROSITE" id="PS00623">
    <property type="entry name" value="GMC_OXRED_1"/>
    <property type="match status" value="1"/>
</dbReference>
<comment type="similarity">
    <text evidence="2 10">Belongs to the GMC oxidoreductase family.</text>
</comment>
<keyword evidence="5 9" id="KW-0274">FAD</keyword>
<dbReference type="InterPro" id="IPR000172">
    <property type="entry name" value="GMC_OxRdtase_N"/>
</dbReference>
<dbReference type="PANTHER" id="PTHR11552">
    <property type="entry name" value="GLUCOSE-METHANOL-CHOLINE GMC OXIDOREDUCTASE"/>
    <property type="match status" value="1"/>
</dbReference>
<keyword evidence="7" id="KW-0325">Glycoprotein</keyword>
<dbReference type="GO" id="GO:0050660">
    <property type="term" value="F:flavin adenine dinucleotide binding"/>
    <property type="evidence" value="ECO:0007669"/>
    <property type="project" value="InterPro"/>
</dbReference>
<organism evidence="13 14">
    <name type="scientific">Piloderma croceum (strain F 1598)</name>
    <dbReference type="NCBI Taxonomy" id="765440"/>
    <lineage>
        <taxon>Eukaryota</taxon>
        <taxon>Fungi</taxon>
        <taxon>Dikarya</taxon>
        <taxon>Basidiomycota</taxon>
        <taxon>Agaricomycotina</taxon>
        <taxon>Agaricomycetes</taxon>
        <taxon>Agaricomycetidae</taxon>
        <taxon>Atheliales</taxon>
        <taxon>Atheliaceae</taxon>
        <taxon>Piloderma</taxon>
    </lineage>
</organism>
<evidence type="ECO:0000259" key="12">
    <source>
        <dbReference type="PROSITE" id="PS00624"/>
    </source>
</evidence>
<evidence type="ECO:0000259" key="11">
    <source>
        <dbReference type="PROSITE" id="PS00623"/>
    </source>
</evidence>
<dbReference type="EMBL" id="KN832974">
    <property type="protein sequence ID" value="KIM89885.1"/>
    <property type="molecule type" value="Genomic_DNA"/>
</dbReference>
<dbReference type="Pfam" id="PF05199">
    <property type="entry name" value="GMC_oxred_C"/>
    <property type="match status" value="1"/>
</dbReference>
<dbReference type="AlphaFoldDB" id="A0A0C3G0X8"/>
<keyword evidence="6" id="KW-0560">Oxidoreductase</keyword>
<evidence type="ECO:0000256" key="9">
    <source>
        <dbReference type="PIRSR" id="PIRSR000137-2"/>
    </source>
</evidence>
<reference evidence="14" key="2">
    <citation type="submission" date="2015-01" db="EMBL/GenBank/DDBJ databases">
        <title>Evolutionary Origins and Diversification of the Mycorrhizal Mutualists.</title>
        <authorList>
            <consortium name="DOE Joint Genome Institute"/>
            <consortium name="Mycorrhizal Genomics Consortium"/>
            <person name="Kohler A."/>
            <person name="Kuo A."/>
            <person name="Nagy L.G."/>
            <person name="Floudas D."/>
            <person name="Copeland A."/>
            <person name="Barry K.W."/>
            <person name="Cichocki N."/>
            <person name="Veneault-Fourrey C."/>
            <person name="LaButti K."/>
            <person name="Lindquist E.A."/>
            <person name="Lipzen A."/>
            <person name="Lundell T."/>
            <person name="Morin E."/>
            <person name="Murat C."/>
            <person name="Riley R."/>
            <person name="Ohm R."/>
            <person name="Sun H."/>
            <person name="Tunlid A."/>
            <person name="Henrissat B."/>
            <person name="Grigoriev I.V."/>
            <person name="Hibbett D.S."/>
            <person name="Martin F."/>
        </authorList>
    </citation>
    <scope>NUCLEOTIDE SEQUENCE [LARGE SCALE GENOMIC DNA]</scope>
    <source>
        <strain evidence="14">F 1598</strain>
    </source>
</reference>
<evidence type="ECO:0000256" key="7">
    <source>
        <dbReference type="ARBA" id="ARBA00023180"/>
    </source>
</evidence>
<dbReference type="Gene3D" id="3.50.50.60">
    <property type="entry name" value="FAD/NAD(P)-binding domain"/>
    <property type="match status" value="1"/>
</dbReference>
<dbReference type="PIRSF" id="PIRSF000137">
    <property type="entry name" value="Alcohol_oxidase"/>
    <property type="match status" value="1"/>
</dbReference>
<evidence type="ECO:0000256" key="8">
    <source>
        <dbReference type="PIRSR" id="PIRSR000137-1"/>
    </source>
</evidence>
<dbReference type="Gene3D" id="3.30.560.10">
    <property type="entry name" value="Glucose Oxidase, domain 3"/>
    <property type="match status" value="1"/>
</dbReference>
<dbReference type="InterPro" id="IPR007867">
    <property type="entry name" value="GMC_OxRtase_C"/>
</dbReference>
<dbReference type="Pfam" id="PF00732">
    <property type="entry name" value="GMC_oxred_N"/>
    <property type="match status" value="1"/>
</dbReference>
<feature type="binding site" evidence="9">
    <location>
        <begin position="544"/>
        <end position="545"/>
    </location>
    <ligand>
        <name>FAD</name>
        <dbReference type="ChEBI" id="CHEBI:57692"/>
    </ligand>
</feature>
<evidence type="ECO:0000256" key="4">
    <source>
        <dbReference type="ARBA" id="ARBA00022729"/>
    </source>
</evidence>
<proteinExistence type="inferred from homology"/>
<evidence type="ECO:0000256" key="6">
    <source>
        <dbReference type="ARBA" id="ARBA00023002"/>
    </source>
</evidence>
<dbReference type="PROSITE" id="PS00624">
    <property type="entry name" value="GMC_OXRED_2"/>
    <property type="match status" value="1"/>
</dbReference>
<comment type="cofactor">
    <cofactor evidence="1 9">
        <name>FAD</name>
        <dbReference type="ChEBI" id="CHEBI:57692"/>
    </cofactor>
</comment>
<keyword evidence="14" id="KW-1185">Reference proteome</keyword>
<dbReference type="Proteomes" id="UP000054166">
    <property type="component" value="Unassembled WGS sequence"/>
</dbReference>
<name>A0A0C3G0X8_PILCF</name>
<evidence type="ECO:0000313" key="13">
    <source>
        <dbReference type="EMBL" id="KIM89885.1"/>
    </source>
</evidence>